<evidence type="ECO:0000313" key="2">
    <source>
        <dbReference type="Proteomes" id="UP001459204"/>
    </source>
</evidence>
<name>A0ABU9IZW7_9GAMM</name>
<keyword evidence="2" id="KW-1185">Reference proteome</keyword>
<dbReference type="Proteomes" id="UP001459204">
    <property type="component" value="Unassembled WGS sequence"/>
</dbReference>
<sequence>MLSWLRKFAMRAPRLEDPTFGTLTYMGGYWEGAGQFPPTKDAVEYFVTADEHGPTDANRDAFRFICAHYPELEIGARAAISAAIDDAAAGNALFISSLDVPAGDMGSTTWEISFSDAAGALFSVEFRGLEATGNVEVSR</sequence>
<dbReference type="RefSeq" id="WP_341725373.1">
    <property type="nucleotide sequence ID" value="NZ_JBBWWT010000002.1"/>
</dbReference>
<gene>
    <name evidence="1" type="ORF">AAD027_07435</name>
</gene>
<proteinExistence type="predicted"/>
<dbReference type="EMBL" id="JBBWWT010000002">
    <property type="protein sequence ID" value="MEL1264201.1"/>
    <property type="molecule type" value="Genomic_DNA"/>
</dbReference>
<reference evidence="1 2" key="1">
    <citation type="submission" date="2024-04" db="EMBL/GenBank/DDBJ databases">
        <title>Draft genome sequence of Pseudoxanthomonas putridarboris WD12.</title>
        <authorList>
            <person name="Oh J."/>
        </authorList>
    </citation>
    <scope>NUCLEOTIDE SEQUENCE [LARGE SCALE GENOMIC DNA]</scope>
    <source>
        <strain evidence="1 2">WD12</strain>
    </source>
</reference>
<protein>
    <submittedName>
        <fullName evidence="1">Uncharacterized protein</fullName>
    </submittedName>
</protein>
<evidence type="ECO:0000313" key="1">
    <source>
        <dbReference type="EMBL" id="MEL1264201.1"/>
    </source>
</evidence>
<comment type="caution">
    <text evidence="1">The sequence shown here is derived from an EMBL/GenBank/DDBJ whole genome shotgun (WGS) entry which is preliminary data.</text>
</comment>
<accession>A0ABU9IZW7</accession>
<organism evidence="1 2">
    <name type="scientific">Pseudoxanthomonas putridarboris</name>
    <dbReference type="NCBI Taxonomy" id="752605"/>
    <lineage>
        <taxon>Bacteria</taxon>
        <taxon>Pseudomonadati</taxon>
        <taxon>Pseudomonadota</taxon>
        <taxon>Gammaproteobacteria</taxon>
        <taxon>Lysobacterales</taxon>
        <taxon>Lysobacteraceae</taxon>
        <taxon>Pseudoxanthomonas</taxon>
    </lineage>
</organism>